<evidence type="ECO:0000256" key="13">
    <source>
        <dbReference type="PROSITE-ProRule" id="PRU00124"/>
    </source>
</evidence>
<dbReference type="InterPro" id="IPR023415">
    <property type="entry name" value="LDLR_class-A_CS"/>
</dbReference>
<dbReference type="SMART" id="SM00192">
    <property type="entry name" value="LDLa"/>
    <property type="match status" value="12"/>
</dbReference>
<feature type="disulfide bond" evidence="13">
    <location>
        <begin position="52"/>
        <end position="70"/>
    </location>
</feature>
<keyword evidence="9 14" id="KW-0472">Membrane</keyword>
<dbReference type="PANTHER" id="PTHR24372:SF77">
    <property type="entry name" value="G-PROTEIN COUPLED RECEPTORS FAMILY 1 PROFILE DOMAIN-CONTAINING PROTEIN"/>
    <property type="match status" value="1"/>
</dbReference>
<evidence type="ECO:0000313" key="17">
    <source>
        <dbReference type="EMBL" id="CAG6724969.1"/>
    </source>
</evidence>
<dbReference type="PROSITE" id="PS51450">
    <property type="entry name" value="LRR"/>
    <property type="match status" value="2"/>
</dbReference>
<evidence type="ECO:0000256" key="11">
    <source>
        <dbReference type="ARBA" id="ARBA00023170"/>
    </source>
</evidence>
<evidence type="ECO:0000256" key="6">
    <source>
        <dbReference type="ARBA" id="ARBA00022737"/>
    </source>
</evidence>
<feature type="disulfide bond" evidence="13">
    <location>
        <begin position="101"/>
        <end position="116"/>
    </location>
</feature>
<dbReference type="SUPFAM" id="SSF81321">
    <property type="entry name" value="Family A G protein-coupled receptor-like"/>
    <property type="match status" value="1"/>
</dbReference>
<dbReference type="PROSITE" id="PS01209">
    <property type="entry name" value="LDLRA_1"/>
    <property type="match status" value="4"/>
</dbReference>
<dbReference type="EMBL" id="HBUF01368675">
    <property type="protein sequence ID" value="CAG6724971.1"/>
    <property type="molecule type" value="Transcribed_RNA"/>
</dbReference>
<dbReference type="Gene3D" id="4.10.400.10">
    <property type="entry name" value="Low-density Lipoprotein Receptor"/>
    <property type="match status" value="10"/>
</dbReference>
<dbReference type="InterPro" id="IPR000276">
    <property type="entry name" value="GPCR_Rhodpsn"/>
</dbReference>
<feature type="transmembrane region" description="Helical" evidence="14">
    <location>
        <begin position="1030"/>
        <end position="1052"/>
    </location>
</feature>
<dbReference type="SUPFAM" id="SSF52058">
    <property type="entry name" value="L domain-like"/>
    <property type="match status" value="1"/>
</dbReference>
<dbReference type="PRINTS" id="PR00019">
    <property type="entry name" value="LEURICHRPT"/>
</dbReference>
<dbReference type="GO" id="GO:0008528">
    <property type="term" value="F:G protein-coupled peptide receptor activity"/>
    <property type="evidence" value="ECO:0007669"/>
    <property type="project" value="TreeGrafter"/>
</dbReference>
<feature type="disulfide bond" evidence="13">
    <location>
        <begin position="345"/>
        <end position="363"/>
    </location>
</feature>
<feature type="disulfide bond" evidence="13">
    <location>
        <begin position="357"/>
        <end position="372"/>
    </location>
</feature>
<feature type="disulfide bond" evidence="13">
    <location>
        <begin position="243"/>
        <end position="261"/>
    </location>
</feature>
<dbReference type="PROSITE" id="PS50068">
    <property type="entry name" value="LDLRA_2"/>
    <property type="match status" value="10"/>
</dbReference>
<evidence type="ECO:0000256" key="10">
    <source>
        <dbReference type="ARBA" id="ARBA00023157"/>
    </source>
</evidence>
<feature type="disulfide bond" evidence="13">
    <location>
        <begin position="511"/>
        <end position="529"/>
    </location>
</feature>
<keyword evidence="3" id="KW-1003">Cell membrane</keyword>
<feature type="domain" description="G-protein coupled receptors family 1 profile" evidence="16">
    <location>
        <begin position="792"/>
        <end position="1050"/>
    </location>
</feature>
<feature type="disulfide bond" evidence="13">
    <location>
        <begin position="128"/>
        <end position="146"/>
    </location>
</feature>
<feature type="chain" id="PRO_5033956483" evidence="15">
    <location>
        <begin position="22"/>
        <end position="1135"/>
    </location>
</feature>
<dbReference type="CDD" id="cd15137">
    <property type="entry name" value="7tmA_Relaxin_R"/>
    <property type="match status" value="1"/>
</dbReference>
<accession>A0A8D8YA75</accession>
<keyword evidence="4" id="KW-0433">Leucine-rich repeat</keyword>
<dbReference type="PROSITE" id="PS00237">
    <property type="entry name" value="G_PROTEIN_RECEP_F1_1"/>
    <property type="match status" value="1"/>
</dbReference>
<evidence type="ECO:0000256" key="2">
    <source>
        <dbReference type="ARBA" id="ARBA00010663"/>
    </source>
</evidence>
<dbReference type="InterPro" id="IPR032675">
    <property type="entry name" value="LRR_dom_sf"/>
</dbReference>
<keyword evidence="7 14" id="KW-1133">Transmembrane helix</keyword>
<keyword evidence="5 14" id="KW-0812">Transmembrane</keyword>
<comment type="similarity">
    <text evidence="2">Belongs to the G-protein coupled receptor 1 family.</text>
</comment>
<dbReference type="GO" id="GO:0005886">
    <property type="term" value="C:plasma membrane"/>
    <property type="evidence" value="ECO:0007669"/>
    <property type="project" value="UniProtKB-SubCell"/>
</dbReference>
<dbReference type="InterPro" id="IPR017452">
    <property type="entry name" value="GPCR_Rhodpsn_7TM"/>
</dbReference>
<sequence length="1135" mass="127099">MLGVAAVGVILSLATLGPCLALVPIHNPDSAGVVEISIKGVSCNESRPVFHCNDTQCVLETSLCNGIPECGNSRDESVAICGCLPNEFGCSNSCIDHLKRCDRTPDCEEGEDEIDCKTYMCPVSHYKCSNDFCIPLDKVCNFIDDCGDNSDEMECSHRKCWELEFRCKNGECIPPGFLCDNSSQRGCIDGSDEAECASTDFVTCGNGNRVHRFFWCNGWPDCPDNHADELNCRPCTESNEFKCPNGRCIRKSNICDSKCDCVSDCSDETDCEDLNYYTMHQDRISTCTVGRSMTCRILDTKPIERCIRREYICDGYNDCDSSGEYPLSDEYGCDLNKTREEKFVCQDSRALPLDVRCDQKPDCLHGDDELDCGPTPLCDNATEYTCRSGQCIPLPQLCDMQIDCYDKSDEMDCQADCQEGQFRCRVLGQCIPKEERCDYFVDCLDGTDEENCDNEVQSVCHDHQFQCDNGQCIDISKRCQASGDTRDGCADGSHLNNCTSWVCDGDTQFKCASGQCILRNQTCNVKIDCDGTWEDEDGCPFQCSKLAPQCECQDIQINCTSQNISYIPDAEYQITKFYLANNSIHEFAFEKLDRLIYLDLSNNSIASLSPYQFSYLWRLQVLYLQSNQIHIIPNNSFYGLPSLRVLHLQGNNIEILKAMAFYGLSSLATLDLSHQKMGKIEPDAFIGLRSLTVLDLSFNQLIRLDEGTLRGLPALLSLDVRNNHLKVIGTNVFRSVPTLNKLLTDEFRFCCLARHTSTCLPPPDEFSSCEDLMSNIVLRVCIWILGGVAIVGNISVIAWRSRYRRCNQVHSFLITNLALGDLLMGCYLLVIALVDIHYRGVYFIYDSDWRSSQLCSIAGFISTFSSELSVITLTVITLDRFLAIIFPFRVRRLEMTRTKTLMAGGWTLAGIISALPLLRIDYFRNFYGRSGVCLALHITPDYPNGWEYSVFVFLVLNLVSFTTIACGYLWMFYVARTTQNAVSLKKERKTSESAMAWRMTLLVATDAACWVPIITLGLLSVAGLSIPPQVFAWIAVFVLPLNAAVNPVLYTLSTTSFLKSSTPTFRRNQNLSIYQDCRRNHSTTNSTALLHSAVRCNSVRYKNGDAGNACTGNNLGRTSSVRWHNETITLQILGT</sequence>
<feature type="disulfide bond" evidence="13">
    <location>
        <begin position="398"/>
        <end position="413"/>
    </location>
</feature>
<reference evidence="17" key="1">
    <citation type="submission" date="2021-05" db="EMBL/GenBank/DDBJ databases">
        <authorList>
            <person name="Alioto T."/>
            <person name="Alioto T."/>
            <person name="Gomez Garrido J."/>
        </authorList>
    </citation>
    <scope>NUCLEOTIDE SEQUENCE</scope>
</reference>
<dbReference type="SUPFAM" id="SSF57424">
    <property type="entry name" value="LDL receptor-like module"/>
    <property type="match status" value="7"/>
</dbReference>
<keyword evidence="8" id="KW-0297">G-protein coupled receptor</keyword>
<dbReference type="Gene3D" id="3.80.10.10">
    <property type="entry name" value="Ribonuclease Inhibitor"/>
    <property type="match status" value="2"/>
</dbReference>
<evidence type="ECO:0000256" key="12">
    <source>
        <dbReference type="ARBA" id="ARBA00023224"/>
    </source>
</evidence>
<evidence type="ECO:0000256" key="14">
    <source>
        <dbReference type="SAM" id="Phobius"/>
    </source>
</evidence>
<dbReference type="Pfam" id="PF00057">
    <property type="entry name" value="Ldl_recept_a"/>
    <property type="match status" value="5"/>
</dbReference>
<evidence type="ECO:0000256" key="7">
    <source>
        <dbReference type="ARBA" id="ARBA00022989"/>
    </source>
</evidence>
<keyword evidence="15" id="KW-0732">Signal</keyword>
<dbReference type="Pfam" id="PF00001">
    <property type="entry name" value="7tm_1"/>
    <property type="match status" value="1"/>
</dbReference>
<dbReference type="Pfam" id="PF13855">
    <property type="entry name" value="LRR_8"/>
    <property type="match status" value="2"/>
</dbReference>
<protein>
    <submittedName>
        <fullName evidence="17">G-protein coupled receptor GRL101</fullName>
    </submittedName>
</protein>
<feature type="transmembrane region" description="Helical" evidence="14">
    <location>
        <begin position="868"/>
        <end position="888"/>
    </location>
</feature>
<feature type="signal peptide" evidence="15">
    <location>
        <begin position="1"/>
        <end position="21"/>
    </location>
</feature>
<keyword evidence="6" id="KW-0677">Repeat</keyword>
<dbReference type="SMART" id="SM00369">
    <property type="entry name" value="LRR_TYP"/>
    <property type="match status" value="6"/>
</dbReference>
<evidence type="ECO:0000256" key="3">
    <source>
        <dbReference type="ARBA" id="ARBA00022475"/>
    </source>
</evidence>
<keyword evidence="11 17" id="KW-0675">Receptor</keyword>
<comment type="caution">
    <text evidence="13">Lacks conserved residue(s) required for the propagation of feature annotation.</text>
</comment>
<dbReference type="InterPro" id="IPR036055">
    <property type="entry name" value="LDL_receptor-like_sf"/>
</dbReference>
<name>A0A8D8YA75_9HEMI</name>
<comment type="subcellular location">
    <subcellularLocation>
        <location evidence="1">Cell membrane</location>
        <topology evidence="1">Multi-pass membrane protein</topology>
    </subcellularLocation>
</comment>
<dbReference type="CDD" id="cd00112">
    <property type="entry name" value="LDLa"/>
    <property type="match status" value="9"/>
</dbReference>
<dbReference type="EMBL" id="HBUF01368674">
    <property type="protein sequence ID" value="CAG6724970.1"/>
    <property type="molecule type" value="Transcribed_RNA"/>
</dbReference>
<dbReference type="EMBL" id="HBUF01368673">
    <property type="protein sequence ID" value="CAG6724969.1"/>
    <property type="molecule type" value="Transcribed_RNA"/>
</dbReference>
<dbReference type="PANTHER" id="PTHR24372">
    <property type="entry name" value="GLYCOPROTEIN HORMONE RECEPTOR"/>
    <property type="match status" value="1"/>
</dbReference>
<evidence type="ECO:0000256" key="8">
    <source>
        <dbReference type="ARBA" id="ARBA00023040"/>
    </source>
</evidence>
<keyword evidence="12" id="KW-0807">Transducer</keyword>
<evidence type="ECO:0000256" key="5">
    <source>
        <dbReference type="ARBA" id="ARBA00022692"/>
    </source>
</evidence>
<evidence type="ECO:0000259" key="16">
    <source>
        <dbReference type="PROSITE" id="PS50262"/>
    </source>
</evidence>
<evidence type="ECO:0000256" key="1">
    <source>
        <dbReference type="ARBA" id="ARBA00004651"/>
    </source>
</evidence>
<evidence type="ECO:0000256" key="9">
    <source>
        <dbReference type="ARBA" id="ARBA00023136"/>
    </source>
</evidence>
<feature type="disulfide bond" evidence="13">
    <location>
        <begin position="160"/>
        <end position="172"/>
    </location>
</feature>
<feature type="disulfide bond" evidence="13">
    <location>
        <begin position="121"/>
        <end position="133"/>
    </location>
</feature>
<feature type="transmembrane region" description="Helical" evidence="14">
    <location>
        <begin position="811"/>
        <end position="834"/>
    </location>
</feature>
<dbReference type="AlphaFoldDB" id="A0A8D8YA75"/>
<feature type="transmembrane region" description="Helical" evidence="14">
    <location>
        <begin position="950"/>
        <end position="975"/>
    </location>
</feature>
<dbReference type="GO" id="GO:0009755">
    <property type="term" value="P:hormone-mediated signaling pathway"/>
    <property type="evidence" value="ECO:0007669"/>
    <property type="project" value="TreeGrafter"/>
</dbReference>
<dbReference type="InterPro" id="IPR002172">
    <property type="entry name" value="LDrepeatLR_classA_rpt"/>
</dbReference>
<dbReference type="InterPro" id="IPR001611">
    <property type="entry name" value="Leu-rich_rpt"/>
</dbReference>
<feature type="transmembrane region" description="Helical" evidence="14">
    <location>
        <begin position="900"/>
        <end position="918"/>
    </location>
</feature>
<evidence type="ECO:0000256" key="15">
    <source>
        <dbReference type="SAM" id="SignalP"/>
    </source>
</evidence>
<dbReference type="Gene3D" id="1.20.1070.10">
    <property type="entry name" value="Rhodopsin 7-helix transmembrane proteins"/>
    <property type="match status" value="1"/>
</dbReference>
<dbReference type="PRINTS" id="PR00261">
    <property type="entry name" value="LDLRECEPTOR"/>
</dbReference>
<feature type="transmembrane region" description="Helical" evidence="14">
    <location>
        <begin position="776"/>
        <end position="799"/>
    </location>
</feature>
<proteinExistence type="inferred from homology"/>
<feature type="transmembrane region" description="Helical" evidence="14">
    <location>
        <begin position="996"/>
        <end position="1024"/>
    </location>
</feature>
<dbReference type="InterPro" id="IPR003591">
    <property type="entry name" value="Leu-rich_rpt_typical-subtyp"/>
</dbReference>
<feature type="disulfide bond" evidence="13">
    <location>
        <begin position="140"/>
        <end position="155"/>
    </location>
</feature>
<keyword evidence="10 13" id="KW-1015">Disulfide bond</keyword>
<dbReference type="FunFam" id="1.20.1070.10:FF:000333">
    <property type="entry name" value="Relaxin receptor 1"/>
    <property type="match status" value="1"/>
</dbReference>
<feature type="disulfide bond" evidence="13">
    <location>
        <begin position="437"/>
        <end position="452"/>
    </location>
</feature>
<organism evidence="17">
    <name type="scientific">Cacopsylla melanoneura</name>
    <dbReference type="NCBI Taxonomy" id="428564"/>
    <lineage>
        <taxon>Eukaryota</taxon>
        <taxon>Metazoa</taxon>
        <taxon>Ecdysozoa</taxon>
        <taxon>Arthropoda</taxon>
        <taxon>Hexapoda</taxon>
        <taxon>Insecta</taxon>
        <taxon>Pterygota</taxon>
        <taxon>Neoptera</taxon>
        <taxon>Paraneoptera</taxon>
        <taxon>Hemiptera</taxon>
        <taxon>Sternorrhyncha</taxon>
        <taxon>Psylloidea</taxon>
        <taxon>Psyllidae</taxon>
        <taxon>Psyllinae</taxon>
        <taxon>Cacopsylla</taxon>
    </lineage>
</organism>
<feature type="disulfide bond" evidence="13">
    <location>
        <begin position="386"/>
        <end position="404"/>
    </location>
</feature>
<dbReference type="GO" id="GO:0007189">
    <property type="term" value="P:adenylate cyclase-activating G protein-coupled receptor signaling pathway"/>
    <property type="evidence" value="ECO:0007669"/>
    <property type="project" value="TreeGrafter"/>
</dbReference>
<feature type="disulfide bond" evidence="13">
    <location>
        <begin position="460"/>
        <end position="472"/>
    </location>
</feature>
<dbReference type="PROSITE" id="PS50262">
    <property type="entry name" value="G_PROTEIN_RECEP_F1_2"/>
    <property type="match status" value="1"/>
</dbReference>
<evidence type="ECO:0000256" key="4">
    <source>
        <dbReference type="ARBA" id="ARBA00022614"/>
    </source>
</evidence>